<dbReference type="HOGENOM" id="CLU_000604_1_22_9"/>
<dbReference type="Proteomes" id="UP000014160">
    <property type="component" value="Unassembled WGS sequence"/>
</dbReference>
<dbReference type="FunFam" id="3.40.50.300:FF:000032">
    <property type="entry name" value="Export ABC transporter ATP-binding protein"/>
    <property type="match status" value="1"/>
</dbReference>
<organism evidence="7 9">
    <name type="scientific">Enterococcus gilvus ATCC BAA-350</name>
    <dbReference type="NCBI Taxonomy" id="1158614"/>
    <lineage>
        <taxon>Bacteria</taxon>
        <taxon>Bacillati</taxon>
        <taxon>Bacillota</taxon>
        <taxon>Bacilli</taxon>
        <taxon>Lactobacillales</taxon>
        <taxon>Enterococcaceae</taxon>
        <taxon>Enterococcus</taxon>
    </lineage>
</organism>
<keyword evidence="5" id="KW-0029">Amino-acid transport</keyword>
<dbReference type="GO" id="GO:0016887">
    <property type="term" value="F:ATP hydrolysis activity"/>
    <property type="evidence" value="ECO:0007669"/>
    <property type="project" value="InterPro"/>
</dbReference>
<dbReference type="SMART" id="SM00382">
    <property type="entry name" value="AAA"/>
    <property type="match status" value="1"/>
</dbReference>
<dbReference type="GO" id="GO:0006865">
    <property type="term" value="P:amino acid transport"/>
    <property type="evidence" value="ECO:0007669"/>
    <property type="project" value="UniProtKB-KW"/>
</dbReference>
<dbReference type="InterPro" id="IPR017911">
    <property type="entry name" value="MacB-like_ATP-bd"/>
</dbReference>
<dbReference type="CDD" id="cd03255">
    <property type="entry name" value="ABC_MJ0796_LolCDE_FtsE"/>
    <property type="match status" value="1"/>
</dbReference>
<evidence type="ECO:0000256" key="1">
    <source>
        <dbReference type="ARBA" id="ARBA00005417"/>
    </source>
</evidence>
<name>R2XTP9_9ENTE</name>
<accession>R2XTP9</accession>
<comment type="caution">
    <text evidence="7">The sequence shown here is derived from an EMBL/GenBank/DDBJ whole genome shotgun (WGS) entry which is preliminary data.</text>
</comment>
<dbReference type="PANTHER" id="PTHR42798:SF7">
    <property type="entry name" value="ALPHA-D-RIBOSE 1-METHYLPHOSPHONATE 5-TRIPHOSPHATE SYNTHASE SUBUNIT PHNL"/>
    <property type="match status" value="1"/>
</dbReference>
<dbReference type="InterPro" id="IPR003593">
    <property type="entry name" value="AAA+_ATPase"/>
</dbReference>
<evidence type="ECO:0000256" key="3">
    <source>
        <dbReference type="ARBA" id="ARBA00022741"/>
    </source>
</evidence>
<dbReference type="InterPro" id="IPR003439">
    <property type="entry name" value="ABC_transporter-like_ATP-bd"/>
</dbReference>
<feature type="domain" description="ABC transporter" evidence="6">
    <location>
        <begin position="5"/>
        <end position="245"/>
    </location>
</feature>
<evidence type="ECO:0000313" key="8">
    <source>
        <dbReference type="EMBL" id="EOW79343.1"/>
    </source>
</evidence>
<keyword evidence="10" id="KW-1185">Reference proteome</keyword>
<evidence type="ECO:0000256" key="2">
    <source>
        <dbReference type="ARBA" id="ARBA00022448"/>
    </source>
</evidence>
<dbReference type="EMBL" id="AJDQ01000004">
    <property type="protein sequence ID" value="EOI57903.1"/>
    <property type="molecule type" value="Genomic_DNA"/>
</dbReference>
<keyword evidence="3" id="KW-0547">Nucleotide-binding</keyword>
<dbReference type="GO" id="GO:0098796">
    <property type="term" value="C:membrane protein complex"/>
    <property type="evidence" value="ECO:0007669"/>
    <property type="project" value="UniProtKB-ARBA"/>
</dbReference>
<dbReference type="PANTHER" id="PTHR42798">
    <property type="entry name" value="LIPOPROTEIN-RELEASING SYSTEM ATP-BINDING PROTEIN LOLD"/>
    <property type="match status" value="1"/>
</dbReference>
<evidence type="ECO:0000313" key="7">
    <source>
        <dbReference type="EMBL" id="EOI57903.1"/>
    </source>
</evidence>
<evidence type="ECO:0000256" key="4">
    <source>
        <dbReference type="ARBA" id="ARBA00022840"/>
    </source>
</evidence>
<dbReference type="InterPro" id="IPR027417">
    <property type="entry name" value="P-loop_NTPase"/>
</dbReference>
<dbReference type="GO" id="GO:0005524">
    <property type="term" value="F:ATP binding"/>
    <property type="evidence" value="ECO:0007669"/>
    <property type="project" value="UniProtKB-KW"/>
</dbReference>
<dbReference type="PROSITE" id="PS00211">
    <property type="entry name" value="ABC_TRANSPORTER_1"/>
    <property type="match status" value="1"/>
</dbReference>
<protein>
    <recommendedName>
        <fullName evidence="6">ABC transporter domain-containing protein</fullName>
    </recommendedName>
</protein>
<proteinExistence type="inferred from homology"/>
<evidence type="ECO:0000313" key="9">
    <source>
        <dbReference type="Proteomes" id="UP000013750"/>
    </source>
</evidence>
<dbReference type="OrthoDB" id="9791546at2"/>
<dbReference type="PATRIC" id="fig|1158614.3.peg.907"/>
<dbReference type="InterPro" id="IPR017871">
    <property type="entry name" value="ABC_transporter-like_CS"/>
</dbReference>
<reference evidence="7 9" key="1">
    <citation type="submission" date="2013-02" db="EMBL/GenBank/DDBJ databases">
        <title>The Genome Sequence of Enterococcus gilvus ATCC BAA-350.</title>
        <authorList>
            <consortium name="The Broad Institute Genome Sequencing Platform"/>
            <consortium name="The Broad Institute Genome Sequencing Center for Infectious Disease"/>
            <person name="Earl A.M."/>
            <person name="Gilmore M.S."/>
            <person name="Lebreton F."/>
            <person name="Walker B."/>
            <person name="Young S.K."/>
            <person name="Zeng Q."/>
            <person name="Gargeya S."/>
            <person name="Fitzgerald M."/>
            <person name="Haas B."/>
            <person name="Abouelleil A."/>
            <person name="Alvarado L."/>
            <person name="Arachchi H.M."/>
            <person name="Berlin A.M."/>
            <person name="Chapman S.B."/>
            <person name="Dewar J."/>
            <person name="Goldberg J."/>
            <person name="Griggs A."/>
            <person name="Gujja S."/>
            <person name="Hansen M."/>
            <person name="Howarth C."/>
            <person name="Imamovic A."/>
            <person name="Larimer J."/>
            <person name="McCowan C."/>
            <person name="Murphy C."/>
            <person name="Neiman D."/>
            <person name="Pearson M."/>
            <person name="Priest M."/>
            <person name="Roberts A."/>
            <person name="Saif S."/>
            <person name="Shea T."/>
            <person name="Sisk P."/>
            <person name="Sykes S."/>
            <person name="Wortman J."/>
            <person name="Nusbaum C."/>
            <person name="Birren B."/>
        </authorList>
    </citation>
    <scope>NUCLEOTIDE SEQUENCE [LARGE SCALE GENOMIC DNA]</scope>
    <source>
        <strain evidence="7 9">ATCC BAA-350</strain>
    </source>
</reference>
<dbReference type="Proteomes" id="UP000013750">
    <property type="component" value="Unassembled WGS sequence"/>
</dbReference>
<dbReference type="Pfam" id="PF00005">
    <property type="entry name" value="ABC_tran"/>
    <property type="match status" value="1"/>
</dbReference>
<evidence type="ECO:0000259" key="6">
    <source>
        <dbReference type="PROSITE" id="PS50893"/>
    </source>
</evidence>
<dbReference type="PROSITE" id="PS50893">
    <property type="entry name" value="ABC_TRANSPORTER_2"/>
    <property type="match status" value="1"/>
</dbReference>
<dbReference type="GO" id="GO:0022857">
    <property type="term" value="F:transmembrane transporter activity"/>
    <property type="evidence" value="ECO:0007669"/>
    <property type="project" value="UniProtKB-ARBA"/>
</dbReference>
<dbReference type="Gene3D" id="3.40.50.300">
    <property type="entry name" value="P-loop containing nucleotide triphosphate hydrolases"/>
    <property type="match status" value="1"/>
</dbReference>
<keyword evidence="4" id="KW-0067">ATP-binding</keyword>
<dbReference type="GeneID" id="301216069"/>
<evidence type="ECO:0000313" key="10">
    <source>
        <dbReference type="Proteomes" id="UP000014160"/>
    </source>
</evidence>
<evidence type="ECO:0000256" key="5">
    <source>
        <dbReference type="ARBA" id="ARBA00022970"/>
    </source>
</evidence>
<dbReference type="AlphaFoldDB" id="R2XTP9"/>
<keyword evidence="2" id="KW-0813">Transport</keyword>
<dbReference type="EMBL" id="ASWH01000002">
    <property type="protein sequence ID" value="EOW79343.1"/>
    <property type="molecule type" value="Genomic_DNA"/>
</dbReference>
<dbReference type="eggNOG" id="COG1136">
    <property type="taxonomic scope" value="Bacteria"/>
</dbReference>
<dbReference type="RefSeq" id="WP_010779327.1">
    <property type="nucleotide sequence ID" value="NZ_ASWH01000002.1"/>
</dbReference>
<gene>
    <name evidence="8" type="ORF">I592_03483</name>
    <name evidence="7" type="ORF">UKC_00878</name>
</gene>
<reference evidence="8 10" key="2">
    <citation type="submission" date="2013-03" db="EMBL/GenBank/DDBJ databases">
        <title>The Genome Sequence of Enterococcus gilvus ATCC BAA-350 (PacBio/Illumina hybrid assembly).</title>
        <authorList>
            <consortium name="The Broad Institute Genomics Platform"/>
            <consortium name="The Broad Institute Genome Sequencing Center for Infectious Disease"/>
            <person name="Earl A."/>
            <person name="Russ C."/>
            <person name="Gilmore M."/>
            <person name="Surin D."/>
            <person name="Walker B."/>
            <person name="Young S."/>
            <person name="Zeng Q."/>
            <person name="Gargeya S."/>
            <person name="Fitzgerald M."/>
            <person name="Haas B."/>
            <person name="Abouelleil A."/>
            <person name="Allen A.W."/>
            <person name="Alvarado L."/>
            <person name="Arachchi H.M."/>
            <person name="Berlin A.M."/>
            <person name="Chapman S.B."/>
            <person name="Gainer-Dewar J."/>
            <person name="Goldberg J."/>
            <person name="Griggs A."/>
            <person name="Gujja S."/>
            <person name="Hansen M."/>
            <person name="Howarth C."/>
            <person name="Imamovic A."/>
            <person name="Ireland A."/>
            <person name="Larimer J."/>
            <person name="McCowan C."/>
            <person name="Murphy C."/>
            <person name="Pearson M."/>
            <person name="Poon T.W."/>
            <person name="Priest M."/>
            <person name="Roberts A."/>
            <person name="Saif S."/>
            <person name="Shea T."/>
            <person name="Sisk P."/>
            <person name="Sykes S."/>
            <person name="Wortman J."/>
            <person name="Nusbaum C."/>
            <person name="Birren B."/>
        </authorList>
    </citation>
    <scope>NUCLEOTIDE SEQUENCE [LARGE SCALE GENOMIC DNA]</scope>
    <source>
        <strain evidence="8 10">ATCC BAA-350</strain>
    </source>
</reference>
<sequence length="253" mass="27978">MNELLQVESVKKIYQTQFKGLPVEALRTISFSVDEGEYVAIMGESGSGKSTLLNLIATLDKPSSGNILLDGRSLNTIKEKNAAAFRRDHLGFVFQDFNLLDTFSVKDNILLPLVLSRTPVKELSGLLKPIVSALGIEKLIEKFPYELSGGQKQRVAIARAIITDPELLLADEPTGALDSKTSQQLLQVFQRLNEKGQTILMVTHSSIAASHANRVLFIKDGQLYHQLYRGNKANHEFLETINETLTALLSKEA</sequence>
<dbReference type="SUPFAM" id="SSF52540">
    <property type="entry name" value="P-loop containing nucleoside triphosphate hydrolases"/>
    <property type="match status" value="1"/>
</dbReference>
<comment type="similarity">
    <text evidence="1">Belongs to the ABC transporter superfamily.</text>
</comment>